<dbReference type="Proteomes" id="UP000652430">
    <property type="component" value="Unassembled WGS sequence"/>
</dbReference>
<keyword evidence="3" id="KW-1185">Reference proteome</keyword>
<dbReference type="SUPFAM" id="SSF88723">
    <property type="entry name" value="PIN domain-like"/>
    <property type="match status" value="1"/>
</dbReference>
<dbReference type="RefSeq" id="WP_189674856.1">
    <property type="nucleotide sequence ID" value="NZ_BNAQ01000001.1"/>
</dbReference>
<gene>
    <name evidence="2" type="ORF">GCM10008023_03440</name>
</gene>
<feature type="domain" description="PIN" evidence="1">
    <location>
        <begin position="4"/>
        <end position="129"/>
    </location>
</feature>
<dbReference type="Pfam" id="PF01850">
    <property type="entry name" value="PIN"/>
    <property type="match status" value="1"/>
</dbReference>
<reference evidence="3" key="1">
    <citation type="journal article" date="2019" name="Int. J. Syst. Evol. Microbiol.">
        <title>The Global Catalogue of Microorganisms (GCM) 10K type strain sequencing project: providing services to taxonomists for standard genome sequencing and annotation.</title>
        <authorList>
            <consortium name="The Broad Institute Genomics Platform"/>
            <consortium name="The Broad Institute Genome Sequencing Center for Infectious Disease"/>
            <person name="Wu L."/>
            <person name="Ma J."/>
        </authorList>
    </citation>
    <scope>NUCLEOTIDE SEQUENCE [LARGE SCALE GENOMIC DNA]</scope>
    <source>
        <strain evidence="3">CGMCC 1.8957</strain>
    </source>
</reference>
<name>A0ABQ3LDY7_9SPHN</name>
<proteinExistence type="predicted"/>
<evidence type="ECO:0000313" key="3">
    <source>
        <dbReference type="Proteomes" id="UP000652430"/>
    </source>
</evidence>
<organism evidence="2 3">
    <name type="scientific">Sphingomonas glacialis</name>
    <dbReference type="NCBI Taxonomy" id="658225"/>
    <lineage>
        <taxon>Bacteria</taxon>
        <taxon>Pseudomonadati</taxon>
        <taxon>Pseudomonadota</taxon>
        <taxon>Alphaproteobacteria</taxon>
        <taxon>Sphingomonadales</taxon>
        <taxon>Sphingomonadaceae</taxon>
        <taxon>Sphingomonas</taxon>
    </lineage>
</organism>
<evidence type="ECO:0000259" key="1">
    <source>
        <dbReference type="Pfam" id="PF01850"/>
    </source>
</evidence>
<protein>
    <recommendedName>
        <fullName evidence="1">PIN domain-containing protein</fullName>
    </recommendedName>
</protein>
<dbReference type="EMBL" id="BNAQ01000001">
    <property type="protein sequence ID" value="GHH08283.1"/>
    <property type="molecule type" value="Genomic_DNA"/>
</dbReference>
<comment type="caution">
    <text evidence="2">The sequence shown here is derived from an EMBL/GenBank/DDBJ whole genome shotgun (WGS) entry which is preliminary data.</text>
</comment>
<evidence type="ECO:0000313" key="2">
    <source>
        <dbReference type="EMBL" id="GHH08283.1"/>
    </source>
</evidence>
<dbReference type="CDD" id="cd09874">
    <property type="entry name" value="PIN_MT3492-like"/>
    <property type="match status" value="1"/>
</dbReference>
<dbReference type="InterPro" id="IPR002716">
    <property type="entry name" value="PIN_dom"/>
</dbReference>
<accession>A0ABQ3LDY7</accession>
<sequence>MSHYCDASVMGTLVFRDTDWISVRHWIETTKPSLSYSDFGFGELASAVGRRVRMQQLDPTKAQTLLLDFPTRLPDWARTTVAPSDIDVATGYMLRFELGLRLPDAIHIATSGRLGLTLVSTDIRQVRAAASLGVAAINPLQTDGTPS</sequence>
<dbReference type="Gene3D" id="3.40.50.1010">
    <property type="entry name" value="5'-nuclease"/>
    <property type="match status" value="1"/>
</dbReference>
<dbReference type="InterPro" id="IPR029060">
    <property type="entry name" value="PIN-like_dom_sf"/>
</dbReference>